<organism evidence="6">
    <name type="scientific">Selaginella moellendorffii</name>
    <name type="common">Spikemoss</name>
    <dbReference type="NCBI Taxonomy" id="88036"/>
    <lineage>
        <taxon>Eukaryota</taxon>
        <taxon>Viridiplantae</taxon>
        <taxon>Streptophyta</taxon>
        <taxon>Embryophyta</taxon>
        <taxon>Tracheophyta</taxon>
        <taxon>Lycopodiopsida</taxon>
        <taxon>Selaginellales</taxon>
        <taxon>Selaginellaceae</taxon>
        <taxon>Selaginella</taxon>
    </lineage>
</organism>
<keyword evidence="1" id="KW-0540">Nuclease</keyword>
<dbReference type="InParanoid" id="D8R7N1"/>
<dbReference type="Pfam" id="PF00929">
    <property type="entry name" value="RNase_T"/>
    <property type="match status" value="1"/>
</dbReference>
<dbReference type="SUPFAM" id="SSF53098">
    <property type="entry name" value="Ribonuclease H-like"/>
    <property type="match status" value="1"/>
</dbReference>
<dbReference type="OMA" id="GSHHLGF"/>
<dbReference type="InterPro" id="IPR012337">
    <property type="entry name" value="RNaseH-like_sf"/>
</dbReference>
<accession>D8R7N1</accession>
<dbReference type="PANTHER" id="PTHR23044">
    <property type="entry name" value="3'-5' EXONUCLEASE ERI1-RELATED"/>
    <property type="match status" value="1"/>
</dbReference>
<dbReference type="eggNOG" id="KOG0542">
    <property type="taxonomic scope" value="Eukaryota"/>
</dbReference>
<evidence type="ECO:0000313" key="5">
    <source>
        <dbReference type="EMBL" id="EFJ31561.1"/>
    </source>
</evidence>
<dbReference type="SMART" id="SM00479">
    <property type="entry name" value="EXOIII"/>
    <property type="match status" value="1"/>
</dbReference>
<dbReference type="Proteomes" id="UP000001514">
    <property type="component" value="Unassembled WGS sequence"/>
</dbReference>
<dbReference type="STRING" id="88036.D8R7N1"/>
<dbReference type="Gramene" id="EFJ31561">
    <property type="protein sequence ID" value="EFJ31561"/>
    <property type="gene ID" value="SELMODRAFT_87227"/>
</dbReference>
<dbReference type="CDD" id="cd06133">
    <property type="entry name" value="ERI-1_3'hExo_like"/>
    <property type="match status" value="1"/>
</dbReference>
<dbReference type="InterPro" id="IPR047201">
    <property type="entry name" value="ERI-1_3'hExo-like"/>
</dbReference>
<evidence type="ECO:0000256" key="1">
    <source>
        <dbReference type="ARBA" id="ARBA00022722"/>
    </source>
</evidence>
<dbReference type="PANTHER" id="PTHR23044:SF61">
    <property type="entry name" value="3'-5' EXORIBONUCLEASE 1-RELATED"/>
    <property type="match status" value="1"/>
</dbReference>
<keyword evidence="3" id="KW-0269">Exonuclease</keyword>
<dbReference type="InterPro" id="IPR013520">
    <property type="entry name" value="Ribonucl_H"/>
</dbReference>
<dbReference type="InterPro" id="IPR051274">
    <property type="entry name" value="3-5_Exoribonuclease"/>
</dbReference>
<dbReference type="HOGENOM" id="CLU_037266_2_0_1"/>
<keyword evidence="6" id="KW-1185">Reference proteome</keyword>
<dbReference type="KEGG" id="smo:SELMODRAFT_87227"/>
<dbReference type="FunCoup" id="D8R7N1">
    <property type="interactions" value="3687"/>
</dbReference>
<evidence type="ECO:0000256" key="2">
    <source>
        <dbReference type="ARBA" id="ARBA00022801"/>
    </source>
</evidence>
<sequence length="315" mass="36227">MALGSRVLGSGRGFLSTFSLKRQSYCQASRSDEATPSISPCGAPNHGRFEDLSRRRKPMCLYFTQNRCQYMDSPEHLEKFSHTFPELDPVVLDAARPLPRQPFDKFLVLDLEGKVEILEFPVVLLDAKTLTVVDRFHRFVRPCELKGSRLQAYIAGKYGRWKLERLWEDTAIPFQETLLAFEDWLEQHSLRDPESHLLKNSAFVTCGNWDIKTKIPEQCITSGIPLPSYFCEWINLKDIFLNFYNKRARAKSKAPGMLSMMRSLDMRVQGSHHLGLDDAHNIARIVQKMESDGAVLSITAKRRGNRVEFLFQNRV</sequence>
<proteinExistence type="predicted"/>
<evidence type="ECO:0000313" key="6">
    <source>
        <dbReference type="Proteomes" id="UP000001514"/>
    </source>
</evidence>
<dbReference type="GO" id="GO:0003676">
    <property type="term" value="F:nucleic acid binding"/>
    <property type="evidence" value="ECO:0007669"/>
    <property type="project" value="InterPro"/>
</dbReference>
<evidence type="ECO:0000259" key="4">
    <source>
        <dbReference type="SMART" id="SM00479"/>
    </source>
</evidence>
<dbReference type="InterPro" id="IPR036397">
    <property type="entry name" value="RNaseH_sf"/>
</dbReference>
<protein>
    <recommendedName>
        <fullName evidence="4">Exonuclease domain-containing protein</fullName>
    </recommendedName>
</protein>
<reference evidence="5 6" key="1">
    <citation type="journal article" date="2011" name="Science">
        <title>The Selaginella genome identifies genetic changes associated with the evolution of vascular plants.</title>
        <authorList>
            <person name="Banks J.A."/>
            <person name="Nishiyama T."/>
            <person name="Hasebe M."/>
            <person name="Bowman J.L."/>
            <person name="Gribskov M."/>
            <person name="dePamphilis C."/>
            <person name="Albert V.A."/>
            <person name="Aono N."/>
            <person name="Aoyama T."/>
            <person name="Ambrose B.A."/>
            <person name="Ashton N.W."/>
            <person name="Axtell M.J."/>
            <person name="Barker E."/>
            <person name="Barker M.S."/>
            <person name="Bennetzen J.L."/>
            <person name="Bonawitz N.D."/>
            <person name="Chapple C."/>
            <person name="Cheng C."/>
            <person name="Correa L.G."/>
            <person name="Dacre M."/>
            <person name="DeBarry J."/>
            <person name="Dreyer I."/>
            <person name="Elias M."/>
            <person name="Engstrom E.M."/>
            <person name="Estelle M."/>
            <person name="Feng L."/>
            <person name="Finet C."/>
            <person name="Floyd S.K."/>
            <person name="Frommer W.B."/>
            <person name="Fujita T."/>
            <person name="Gramzow L."/>
            <person name="Gutensohn M."/>
            <person name="Harholt J."/>
            <person name="Hattori M."/>
            <person name="Heyl A."/>
            <person name="Hirai T."/>
            <person name="Hiwatashi Y."/>
            <person name="Ishikawa M."/>
            <person name="Iwata M."/>
            <person name="Karol K.G."/>
            <person name="Koehler B."/>
            <person name="Kolukisaoglu U."/>
            <person name="Kubo M."/>
            <person name="Kurata T."/>
            <person name="Lalonde S."/>
            <person name="Li K."/>
            <person name="Li Y."/>
            <person name="Litt A."/>
            <person name="Lyons E."/>
            <person name="Manning G."/>
            <person name="Maruyama T."/>
            <person name="Michael T.P."/>
            <person name="Mikami K."/>
            <person name="Miyazaki S."/>
            <person name="Morinaga S."/>
            <person name="Murata T."/>
            <person name="Mueller-Roeber B."/>
            <person name="Nelson D.R."/>
            <person name="Obara M."/>
            <person name="Oguri Y."/>
            <person name="Olmstead R.G."/>
            <person name="Onodera N."/>
            <person name="Petersen B.L."/>
            <person name="Pils B."/>
            <person name="Prigge M."/>
            <person name="Rensing S.A."/>
            <person name="Riano-Pachon D.M."/>
            <person name="Roberts A.W."/>
            <person name="Sato Y."/>
            <person name="Scheller H.V."/>
            <person name="Schulz B."/>
            <person name="Schulz C."/>
            <person name="Shakirov E.V."/>
            <person name="Shibagaki N."/>
            <person name="Shinohara N."/>
            <person name="Shippen D.E."/>
            <person name="Soerensen I."/>
            <person name="Sotooka R."/>
            <person name="Sugimoto N."/>
            <person name="Sugita M."/>
            <person name="Sumikawa N."/>
            <person name="Tanurdzic M."/>
            <person name="Theissen G."/>
            <person name="Ulvskov P."/>
            <person name="Wakazuki S."/>
            <person name="Weng J.K."/>
            <person name="Willats W.W."/>
            <person name="Wipf D."/>
            <person name="Wolf P.G."/>
            <person name="Yang L."/>
            <person name="Zimmer A.D."/>
            <person name="Zhu Q."/>
            <person name="Mitros T."/>
            <person name="Hellsten U."/>
            <person name="Loque D."/>
            <person name="Otillar R."/>
            <person name="Salamov A."/>
            <person name="Schmutz J."/>
            <person name="Shapiro H."/>
            <person name="Lindquist E."/>
            <person name="Lucas S."/>
            <person name="Rokhsar D."/>
            <person name="Grigoriev I.V."/>
        </authorList>
    </citation>
    <scope>NUCLEOTIDE SEQUENCE [LARGE SCALE GENOMIC DNA]</scope>
</reference>
<dbReference type="AlphaFoldDB" id="D8R7N1"/>
<feature type="domain" description="Exonuclease" evidence="4">
    <location>
        <begin position="105"/>
        <end position="295"/>
    </location>
</feature>
<gene>
    <name evidence="5" type="ORF">SELMODRAFT_87227</name>
</gene>
<dbReference type="Gene3D" id="3.30.420.10">
    <property type="entry name" value="Ribonuclease H-like superfamily/Ribonuclease H"/>
    <property type="match status" value="1"/>
</dbReference>
<dbReference type="GO" id="GO:0000175">
    <property type="term" value="F:3'-5'-RNA exonuclease activity"/>
    <property type="evidence" value="ECO:0007669"/>
    <property type="project" value="InterPro"/>
</dbReference>
<evidence type="ECO:0000256" key="3">
    <source>
        <dbReference type="ARBA" id="ARBA00022839"/>
    </source>
</evidence>
<keyword evidence="2" id="KW-0378">Hydrolase</keyword>
<name>D8R7N1_SELML</name>
<dbReference type="EMBL" id="GL377573">
    <property type="protein sequence ID" value="EFJ31561.1"/>
    <property type="molecule type" value="Genomic_DNA"/>
</dbReference>